<dbReference type="GO" id="GO:0071555">
    <property type="term" value="P:cell wall organization"/>
    <property type="evidence" value="ECO:0007669"/>
    <property type="project" value="UniProtKB-KW"/>
</dbReference>
<dbReference type="GO" id="GO:0009002">
    <property type="term" value="F:serine-type D-Ala-D-Ala carboxypeptidase activity"/>
    <property type="evidence" value="ECO:0007669"/>
    <property type="project" value="InterPro"/>
</dbReference>
<feature type="active site" evidence="7">
    <location>
        <position position="168"/>
    </location>
</feature>
<reference evidence="12 13" key="1">
    <citation type="submission" date="2012-01" db="EMBL/GenBank/DDBJ databases">
        <title>The Genome Sequence of Facklamia languida CCUG 37842.</title>
        <authorList>
            <consortium name="The Broad Institute Genome Sequencing Platform"/>
            <person name="Earl A."/>
            <person name="Ward D."/>
            <person name="Feldgarden M."/>
            <person name="Gevers D."/>
            <person name="Huys G."/>
            <person name="Young S.K."/>
            <person name="Zeng Q."/>
            <person name="Gargeya S."/>
            <person name="Fitzgerald M."/>
            <person name="Haas B."/>
            <person name="Abouelleil A."/>
            <person name="Alvarado L."/>
            <person name="Arachchi H.M."/>
            <person name="Berlin A."/>
            <person name="Chapman S.B."/>
            <person name="Gearin G."/>
            <person name="Goldberg J."/>
            <person name="Griggs A."/>
            <person name="Gujja S."/>
            <person name="Hansen M."/>
            <person name="Heiman D."/>
            <person name="Howarth C."/>
            <person name="Larimer J."/>
            <person name="Lui A."/>
            <person name="MacDonald P.J.P."/>
            <person name="McCowen C."/>
            <person name="Montmayeur A."/>
            <person name="Murphy C."/>
            <person name="Neiman D."/>
            <person name="Pearson M."/>
            <person name="Priest M."/>
            <person name="Roberts A."/>
            <person name="Saif S."/>
            <person name="Shea T."/>
            <person name="Sisk P."/>
            <person name="Stolte C."/>
            <person name="Sykes S."/>
            <person name="Wortman J."/>
            <person name="Nusbaum C."/>
            <person name="Birren B."/>
        </authorList>
    </citation>
    <scope>NUCLEOTIDE SEQUENCE [LARGE SCALE GENOMIC DNA]</scope>
    <source>
        <strain evidence="12 13">CCUG 37842</strain>
    </source>
</reference>
<dbReference type="PANTHER" id="PTHR21581:SF11">
    <property type="entry name" value="D-ALANYL-D-ALANINE CARBOXYPEPTIDASE DACA"/>
    <property type="match status" value="1"/>
</dbReference>
<dbReference type="OrthoDB" id="9791132at2"/>
<evidence type="ECO:0000256" key="1">
    <source>
        <dbReference type="ARBA" id="ARBA00007164"/>
    </source>
</evidence>
<dbReference type="PANTHER" id="PTHR21581">
    <property type="entry name" value="D-ALANYL-D-ALANINE CARBOXYPEPTIDASE"/>
    <property type="match status" value="1"/>
</dbReference>
<comment type="similarity">
    <text evidence="1 9">Belongs to the peptidase S11 family.</text>
</comment>
<evidence type="ECO:0000256" key="7">
    <source>
        <dbReference type="PIRSR" id="PIRSR618044-1"/>
    </source>
</evidence>
<feature type="compositionally biased region" description="Basic and acidic residues" evidence="10">
    <location>
        <begin position="386"/>
        <end position="407"/>
    </location>
</feature>
<keyword evidence="13" id="KW-1185">Reference proteome</keyword>
<dbReference type="InterPro" id="IPR012338">
    <property type="entry name" value="Beta-lactam/transpept-like"/>
</dbReference>
<keyword evidence="5" id="KW-0573">Peptidoglycan synthesis</keyword>
<dbReference type="Gene3D" id="3.40.710.10">
    <property type="entry name" value="DD-peptidase/beta-lactamase superfamily"/>
    <property type="match status" value="1"/>
</dbReference>
<dbReference type="Proteomes" id="UP000006190">
    <property type="component" value="Unassembled WGS sequence"/>
</dbReference>
<dbReference type="Pfam" id="PF00768">
    <property type="entry name" value="Peptidase_S11"/>
    <property type="match status" value="1"/>
</dbReference>
<dbReference type="STRING" id="883113.HMPREF9708_00431"/>
<dbReference type="GO" id="GO:0009252">
    <property type="term" value="P:peptidoglycan biosynthetic process"/>
    <property type="evidence" value="ECO:0007669"/>
    <property type="project" value="UniProtKB-KW"/>
</dbReference>
<keyword evidence="3" id="KW-0378">Hydrolase</keyword>
<sequence>MRPPKFSLKYFTLFMILPFTMLCLTQPLRVAGQIKNLSKLPNLSQDVEKAKKYPSIPMPDSYPKDLVQLFDEQVNARSYVVVDSQTNRILAQRQANVPYPIASMSKIIPTYLVFKAIDEGKLTLETEIEAPKEITDVLSNNYELSSANLIGGQKYSVKDLLYGVIMMSGNDATSVLMWHLYGSEQGGVEAIKDQLDEWGITDYRFFTNSGLPNSFLPEEWWAPGSSANDENQMSAQDVALVAQHVSEDYPEILQIASTIEYRFKADTEFEQVFYTTNLLLTGQSEERQGITGLKSGSTDAAGNNFVATGTEEGRELVTVAMGVFPNADGSVTTPYADINHLLNGLATHPDLYQDEKLPTNKKPSLAERQAEEASIQASINESIVEAAKKDETPGEEVKEFENRRDNPITDFLGQFFK</sequence>
<accession>H3NI03</accession>
<dbReference type="InterPro" id="IPR001967">
    <property type="entry name" value="Peptidase_S11_N"/>
</dbReference>
<dbReference type="PRINTS" id="PR00725">
    <property type="entry name" value="DADACBPTASE1"/>
</dbReference>
<dbReference type="EMBL" id="AGEG01000003">
    <property type="protein sequence ID" value="EHR37802.1"/>
    <property type="molecule type" value="Genomic_DNA"/>
</dbReference>
<evidence type="ECO:0000256" key="6">
    <source>
        <dbReference type="ARBA" id="ARBA00023316"/>
    </source>
</evidence>
<evidence type="ECO:0000313" key="12">
    <source>
        <dbReference type="EMBL" id="EHR37802.1"/>
    </source>
</evidence>
<keyword evidence="6" id="KW-0961">Cell wall biogenesis/degradation</keyword>
<feature type="domain" description="Peptidase S11 D-alanyl-D-alanine carboxypeptidase A N-terminal" evidence="11">
    <location>
        <begin position="72"/>
        <end position="323"/>
    </location>
</feature>
<proteinExistence type="inferred from homology"/>
<evidence type="ECO:0000259" key="11">
    <source>
        <dbReference type="Pfam" id="PF00768"/>
    </source>
</evidence>
<name>H3NI03_9LACT</name>
<comment type="caution">
    <text evidence="12">The sequence shown here is derived from an EMBL/GenBank/DDBJ whole genome shotgun (WGS) entry which is preliminary data.</text>
</comment>
<evidence type="ECO:0000256" key="5">
    <source>
        <dbReference type="ARBA" id="ARBA00022984"/>
    </source>
</evidence>
<feature type="compositionally biased region" description="Basic and acidic residues" evidence="10">
    <location>
        <begin position="353"/>
        <end position="371"/>
    </location>
</feature>
<feature type="binding site" evidence="8">
    <location>
        <position position="294"/>
    </location>
    <ligand>
        <name>substrate</name>
    </ligand>
</feature>
<dbReference type="RefSeq" id="WP_006308405.1">
    <property type="nucleotide sequence ID" value="NZ_JH601133.1"/>
</dbReference>
<dbReference type="GO" id="GO:0008360">
    <property type="term" value="P:regulation of cell shape"/>
    <property type="evidence" value="ECO:0007669"/>
    <property type="project" value="UniProtKB-KW"/>
</dbReference>
<keyword evidence="4" id="KW-0133">Cell shape</keyword>
<evidence type="ECO:0000256" key="9">
    <source>
        <dbReference type="RuleBase" id="RU004016"/>
    </source>
</evidence>
<evidence type="ECO:0000256" key="2">
    <source>
        <dbReference type="ARBA" id="ARBA00022729"/>
    </source>
</evidence>
<dbReference type="HOGENOM" id="CLU_027070_1_2_9"/>
<evidence type="ECO:0000256" key="10">
    <source>
        <dbReference type="SAM" id="MobiDB-lite"/>
    </source>
</evidence>
<dbReference type="AlphaFoldDB" id="H3NI03"/>
<feature type="region of interest" description="Disordered" evidence="10">
    <location>
        <begin position="353"/>
        <end position="417"/>
    </location>
</feature>
<evidence type="ECO:0000256" key="3">
    <source>
        <dbReference type="ARBA" id="ARBA00022801"/>
    </source>
</evidence>
<organism evidence="12 13">
    <name type="scientific">Facklamia languida CCUG 37842</name>
    <dbReference type="NCBI Taxonomy" id="883113"/>
    <lineage>
        <taxon>Bacteria</taxon>
        <taxon>Bacillati</taxon>
        <taxon>Bacillota</taxon>
        <taxon>Bacilli</taxon>
        <taxon>Lactobacillales</taxon>
        <taxon>Aerococcaceae</taxon>
        <taxon>Facklamia</taxon>
    </lineage>
</organism>
<protein>
    <recommendedName>
        <fullName evidence="11">Peptidase S11 D-alanyl-D-alanine carboxypeptidase A N-terminal domain-containing protein</fullName>
    </recommendedName>
</protein>
<dbReference type="eggNOG" id="COG1686">
    <property type="taxonomic scope" value="Bacteria"/>
</dbReference>
<dbReference type="InterPro" id="IPR018044">
    <property type="entry name" value="Peptidase_S11"/>
</dbReference>
<feature type="active site" description="Proton acceptor" evidence="7">
    <location>
        <position position="106"/>
    </location>
</feature>
<evidence type="ECO:0000256" key="8">
    <source>
        <dbReference type="PIRSR" id="PIRSR618044-2"/>
    </source>
</evidence>
<evidence type="ECO:0000313" key="13">
    <source>
        <dbReference type="Proteomes" id="UP000006190"/>
    </source>
</evidence>
<dbReference type="PATRIC" id="fig|883113.3.peg.434"/>
<dbReference type="SUPFAM" id="SSF56601">
    <property type="entry name" value="beta-lactamase/transpeptidase-like"/>
    <property type="match status" value="1"/>
</dbReference>
<gene>
    <name evidence="12" type="ORF">HMPREF9708_00431</name>
</gene>
<evidence type="ECO:0000256" key="4">
    <source>
        <dbReference type="ARBA" id="ARBA00022960"/>
    </source>
</evidence>
<feature type="active site" description="Acyl-ester intermediate" evidence="7">
    <location>
        <position position="103"/>
    </location>
</feature>
<dbReference type="GO" id="GO:0006508">
    <property type="term" value="P:proteolysis"/>
    <property type="evidence" value="ECO:0007669"/>
    <property type="project" value="InterPro"/>
</dbReference>
<keyword evidence="2" id="KW-0732">Signal</keyword>